<protein>
    <recommendedName>
        <fullName evidence="3">Protein BCP1</fullName>
    </recommendedName>
</protein>
<keyword evidence="3" id="KW-0653">Protein transport</keyword>
<evidence type="ECO:0000256" key="1">
    <source>
        <dbReference type="ARBA" id="ARBA00002688"/>
    </source>
</evidence>
<keyword evidence="6" id="KW-1185">Reference proteome</keyword>
<sequence>MAKRKPERDPEDLPDASDKNKQKDDDESGSDEDMDMVNVDFEWFDPQPAFDFHGLKTLLRQLLDVDNQLFDLSALADLILSQPLLGSTVKVDGNETDPYAFLTVLNLETHKDKKVIQDLTRYLTKKSSSSSTLPALAPLLESSSPAQIGLILTERFINMPHEIVPPMYTMLLEEIQWALQEKEPYAFTHYLVLSKCYSEVQSSLPSSDARPPSSKKSKKGGGREETFYFHPEDEVLQKHAVEWGSFEYDTPVDEGASDSKRAFQELGVKPKGHLVLIEAGKFEGAVEGVRTFLNGDGQ</sequence>
<evidence type="ECO:0000313" key="5">
    <source>
        <dbReference type="EMBL" id="KAJ4368443.1"/>
    </source>
</evidence>
<reference evidence="5" key="1">
    <citation type="submission" date="2022-10" db="EMBL/GenBank/DDBJ databases">
        <title>Tapping the CABI collections for fungal endophytes: first genome assemblies for Collariella, Neodidymelliopsis, Ascochyta clinopodiicola, Didymella pomorum, Didymosphaeria variabile, Neocosmospora piperis and Neocucurbitaria cava.</title>
        <authorList>
            <person name="Hill R."/>
        </authorList>
    </citation>
    <scope>NUCLEOTIDE SEQUENCE</scope>
    <source>
        <strain evidence="5">IMI 356814</strain>
    </source>
</reference>
<dbReference type="PIRSF" id="PIRSF028983">
    <property type="entry name" value="BCP1"/>
    <property type="match status" value="1"/>
</dbReference>
<evidence type="ECO:0000256" key="2">
    <source>
        <dbReference type="ARBA" id="ARBA00006781"/>
    </source>
</evidence>
<comment type="function">
    <text evidence="1 3">Involved in nuclear export, actin cytoskeleton organization and vesicular transport.</text>
</comment>
<comment type="similarity">
    <text evidence="2 3">Belongs to the BCP1 family.</text>
</comment>
<feature type="region of interest" description="Disordered" evidence="4">
    <location>
        <begin position="202"/>
        <end position="224"/>
    </location>
</feature>
<keyword evidence="3" id="KW-0813">Transport</keyword>
<dbReference type="PANTHER" id="PTHR13261:SF0">
    <property type="entry name" value="BRCA2 AND CDKN1A-INTERACTING PROTEIN"/>
    <property type="match status" value="1"/>
</dbReference>
<dbReference type="OrthoDB" id="27543at2759"/>
<dbReference type="InterPro" id="IPR025602">
    <property type="entry name" value="BCP1_family"/>
</dbReference>
<keyword evidence="3" id="KW-0539">Nucleus</keyword>
<dbReference type="PANTHER" id="PTHR13261">
    <property type="entry name" value="BRCA2 AND CDKN1A INTERACTING PROTEIN"/>
    <property type="match status" value="1"/>
</dbReference>
<dbReference type="EMBL" id="JAPEUY010000011">
    <property type="protein sequence ID" value="KAJ4368443.1"/>
    <property type="molecule type" value="Genomic_DNA"/>
</dbReference>
<accession>A0A9W8Y627</accession>
<dbReference type="Proteomes" id="UP001140560">
    <property type="component" value="Unassembled WGS sequence"/>
</dbReference>
<comment type="subcellular location">
    <subcellularLocation>
        <location evidence="3">Nucleus</location>
    </subcellularLocation>
</comment>
<evidence type="ECO:0000256" key="3">
    <source>
        <dbReference type="PIRNR" id="PIRNR028983"/>
    </source>
</evidence>
<dbReference type="GO" id="GO:0015031">
    <property type="term" value="P:protein transport"/>
    <property type="evidence" value="ECO:0007669"/>
    <property type="project" value="UniProtKB-KW"/>
</dbReference>
<feature type="region of interest" description="Disordered" evidence="4">
    <location>
        <begin position="1"/>
        <end position="32"/>
    </location>
</feature>
<dbReference type="GO" id="GO:0005634">
    <property type="term" value="C:nucleus"/>
    <property type="evidence" value="ECO:0007669"/>
    <property type="project" value="UniProtKB-SubCell"/>
</dbReference>
<organism evidence="5 6">
    <name type="scientific">Neocucurbitaria cava</name>
    <dbReference type="NCBI Taxonomy" id="798079"/>
    <lineage>
        <taxon>Eukaryota</taxon>
        <taxon>Fungi</taxon>
        <taxon>Dikarya</taxon>
        <taxon>Ascomycota</taxon>
        <taxon>Pezizomycotina</taxon>
        <taxon>Dothideomycetes</taxon>
        <taxon>Pleosporomycetidae</taxon>
        <taxon>Pleosporales</taxon>
        <taxon>Pleosporineae</taxon>
        <taxon>Cucurbitariaceae</taxon>
        <taxon>Neocucurbitaria</taxon>
    </lineage>
</organism>
<comment type="caution">
    <text evidence="5">The sequence shown here is derived from an EMBL/GenBank/DDBJ whole genome shotgun (WGS) entry which is preliminary data.</text>
</comment>
<evidence type="ECO:0000256" key="4">
    <source>
        <dbReference type="SAM" id="MobiDB-lite"/>
    </source>
</evidence>
<proteinExistence type="inferred from homology"/>
<evidence type="ECO:0000313" key="6">
    <source>
        <dbReference type="Proteomes" id="UP001140560"/>
    </source>
</evidence>
<gene>
    <name evidence="5" type="primary">BCP1</name>
    <name evidence="5" type="ORF">N0V83_006800</name>
</gene>
<name>A0A9W8Y627_9PLEO</name>
<dbReference type="AlphaFoldDB" id="A0A9W8Y627"/>
<dbReference type="Pfam" id="PF13862">
    <property type="entry name" value="BCCIP"/>
    <property type="match status" value="1"/>
</dbReference>